<feature type="compositionally biased region" description="Low complexity" evidence="4">
    <location>
        <begin position="559"/>
        <end position="568"/>
    </location>
</feature>
<feature type="region of interest" description="Disordered" evidence="4">
    <location>
        <begin position="413"/>
        <end position="477"/>
    </location>
</feature>
<feature type="region of interest" description="Disordered" evidence="4">
    <location>
        <begin position="101"/>
        <end position="125"/>
    </location>
</feature>
<protein>
    <recommendedName>
        <fullName evidence="7">U3 small nucleolar RNA-associated protein 14</fullName>
    </recommendedName>
</protein>
<sequence length="837" mass="97501">MVKKGSNNKSNKKRSIQKVLDAYQIAERQENRNKNKNIDNESEDETNLSKGILDARKFLSEDSRKEDLLDEELDSDEALGSDDEYDILNSRFSQSIRDRIKKQKIGQKIGQNSVSEEDEEGGYSSIDENQLVTLSEAWDLDDKDLQETLKQNPKAKQNNELVLNDGWITESSVADSSTGDDETTDSSDASSDEDDIFQTTNNEEFNLTKTLNRLNSSIASKKPKEKKKLINESRQENEFNLPTNGQHLSIQEMMQGVEGEEDNPILIDQSSKSIATPLPQRIQQRNDRGIAYDLAKKEISKWTDTIQQNRQAEVLKFPMQQIEKPPTTATTFRLENQPETELETKVNHILSQSALIDDKKESTFEEIEMAKLTPQELKKRTNELRLMRELMFREEKRNKRLRKIKSKTYHKIKKRERERNKELVETDEEEEEDQDMKRAKERMSLKHKTQSKWAQSMIKSGLSKDASNRSELEEMLRQGEKLREKQINYDIDHSDENVSEIEKEYENELEQDRSKLGKGIMNMKFMKNAEAKKKEENLSYIQELKNFKENSDVEDNEENNNLINLTKNQGRRVYNPTASPELEGDDERQKKNNLEVREEVREIEETNEIPKQIDEENPWLISTSDSKQKSNKITTIEKDSSTLAKSAAKIAKLKARKGMSNESLIHFENSMVFQNEEDEDEEAPQMFKQKDLIKQAFAGDDVVAEFENEKKRVIEDEDDKEEDVTLPGWGDWAGGSLRKNNKKRKFIRKVDGVMQKEKRKDKNLKNVIINEKINKKNLQYQSSDVPYPFETREQYERSLRMPIGQEWTSRETHQKLTMPRIITKQGMVIDPLKAPFK</sequence>
<feature type="compositionally biased region" description="Basic and acidic residues" evidence="4">
    <location>
        <begin position="466"/>
        <end position="477"/>
    </location>
</feature>
<dbReference type="GO" id="GO:0032040">
    <property type="term" value="C:small-subunit processome"/>
    <property type="evidence" value="ECO:0007669"/>
    <property type="project" value="InterPro"/>
</dbReference>
<feature type="compositionally biased region" description="Acidic residues" evidence="4">
    <location>
        <begin position="425"/>
        <end position="434"/>
    </location>
</feature>
<evidence type="ECO:0008006" key="7">
    <source>
        <dbReference type="Google" id="ProtNLM"/>
    </source>
</evidence>
<feature type="compositionally biased region" description="Basic and acidic residues" evidence="4">
    <location>
        <begin position="27"/>
        <end position="39"/>
    </location>
</feature>
<accession>A0A9W4XJN0</accession>
<evidence type="ECO:0000256" key="3">
    <source>
        <dbReference type="ARBA" id="ARBA00023242"/>
    </source>
</evidence>
<evidence type="ECO:0000256" key="2">
    <source>
        <dbReference type="ARBA" id="ARBA00022553"/>
    </source>
</evidence>
<gene>
    <name evidence="5" type="ORF">CANVERA_P0686</name>
</gene>
<reference evidence="5" key="1">
    <citation type="submission" date="2022-12" db="EMBL/GenBank/DDBJ databases">
        <authorList>
            <person name="Brejova B."/>
        </authorList>
    </citation>
    <scope>NUCLEOTIDE SEQUENCE</scope>
</reference>
<feature type="compositionally biased region" description="Basic and acidic residues" evidence="4">
    <location>
        <begin position="228"/>
        <end position="237"/>
    </location>
</feature>
<dbReference type="OrthoDB" id="277439at2759"/>
<dbReference type="GO" id="GO:0006364">
    <property type="term" value="P:rRNA processing"/>
    <property type="evidence" value="ECO:0007669"/>
    <property type="project" value="InterPro"/>
</dbReference>
<feature type="compositionally biased region" description="Basic and acidic residues" evidence="4">
    <location>
        <begin position="587"/>
        <end position="604"/>
    </location>
</feature>
<organism evidence="5 6">
    <name type="scientific">Candida verbasci</name>
    <dbReference type="NCBI Taxonomy" id="1227364"/>
    <lineage>
        <taxon>Eukaryota</taxon>
        <taxon>Fungi</taxon>
        <taxon>Dikarya</taxon>
        <taxon>Ascomycota</taxon>
        <taxon>Saccharomycotina</taxon>
        <taxon>Pichiomycetes</taxon>
        <taxon>Debaryomycetaceae</taxon>
        <taxon>Candida/Lodderomyces clade</taxon>
        <taxon>Candida</taxon>
    </lineage>
</organism>
<feature type="compositionally biased region" description="Acidic residues" evidence="4">
    <location>
        <begin position="178"/>
        <end position="196"/>
    </location>
</feature>
<proteinExistence type="predicted"/>
<dbReference type="Proteomes" id="UP001152885">
    <property type="component" value="Unassembled WGS sequence"/>
</dbReference>
<dbReference type="Pfam" id="PF04615">
    <property type="entry name" value="Utp14"/>
    <property type="match status" value="1"/>
</dbReference>
<evidence type="ECO:0000256" key="4">
    <source>
        <dbReference type="SAM" id="MobiDB-lite"/>
    </source>
</evidence>
<evidence type="ECO:0000313" key="6">
    <source>
        <dbReference type="Proteomes" id="UP001152885"/>
    </source>
</evidence>
<keyword evidence="3" id="KW-0539">Nucleus</keyword>
<comment type="caution">
    <text evidence="5">The sequence shown here is derived from an EMBL/GenBank/DDBJ whole genome shotgun (WGS) entry which is preliminary data.</text>
</comment>
<feature type="compositionally biased region" description="Acidic residues" evidence="4">
    <location>
        <begin position="68"/>
        <end position="86"/>
    </location>
</feature>
<name>A0A9W4XJN0_9ASCO</name>
<feature type="compositionally biased region" description="Basic and acidic residues" evidence="4">
    <location>
        <begin position="435"/>
        <end position="444"/>
    </location>
</feature>
<dbReference type="InterPro" id="IPR006709">
    <property type="entry name" value="SSU_processome_Utp14"/>
</dbReference>
<dbReference type="PANTHER" id="PTHR14150:SF12">
    <property type="entry name" value="U3 SMALL NUCLEOLAR RNA-ASSOCIATED PROTEIN 14 HOMOLOG A"/>
    <property type="match status" value="1"/>
</dbReference>
<dbReference type="EMBL" id="CANTUO010000001">
    <property type="protein sequence ID" value="CAI5756168.1"/>
    <property type="molecule type" value="Genomic_DNA"/>
</dbReference>
<dbReference type="AlphaFoldDB" id="A0A9W4XJN0"/>
<feature type="compositionally biased region" description="Basic and acidic residues" evidence="4">
    <location>
        <begin position="415"/>
        <end position="424"/>
    </location>
</feature>
<keyword evidence="2" id="KW-0597">Phosphoprotein</keyword>
<dbReference type="PANTHER" id="PTHR14150">
    <property type="entry name" value="U3 SMALL NUCLEOLAR RNA-ASSOCIATED PROTEIN 14"/>
    <property type="match status" value="1"/>
</dbReference>
<feature type="region of interest" description="Disordered" evidence="4">
    <location>
        <begin position="64"/>
        <end position="87"/>
    </location>
</feature>
<feature type="region of interest" description="Disordered" evidence="4">
    <location>
        <begin position="551"/>
        <end position="633"/>
    </location>
</feature>
<feature type="region of interest" description="Disordered" evidence="4">
    <location>
        <begin position="170"/>
        <end position="203"/>
    </location>
</feature>
<comment type="subcellular location">
    <subcellularLocation>
        <location evidence="1">Nucleus</location>
        <location evidence="1">Nucleolus</location>
    </subcellularLocation>
</comment>
<keyword evidence="6" id="KW-1185">Reference proteome</keyword>
<feature type="region of interest" description="Disordered" evidence="4">
    <location>
        <begin position="216"/>
        <end position="241"/>
    </location>
</feature>
<evidence type="ECO:0000256" key="1">
    <source>
        <dbReference type="ARBA" id="ARBA00004604"/>
    </source>
</evidence>
<evidence type="ECO:0000313" key="5">
    <source>
        <dbReference type="EMBL" id="CAI5756168.1"/>
    </source>
</evidence>
<feature type="region of interest" description="Disordered" evidence="4">
    <location>
        <begin position="27"/>
        <end position="52"/>
    </location>
</feature>